<evidence type="ECO:0000313" key="1">
    <source>
        <dbReference type="EMBL" id="TDO24513.1"/>
    </source>
</evidence>
<dbReference type="EMBL" id="SNWM01000001">
    <property type="protein sequence ID" value="TDO24513.1"/>
    <property type="molecule type" value="Genomic_DNA"/>
</dbReference>
<organism evidence="1 2">
    <name type="scientific">Pedobacter duraquae</name>
    <dbReference type="NCBI Taxonomy" id="425511"/>
    <lineage>
        <taxon>Bacteria</taxon>
        <taxon>Pseudomonadati</taxon>
        <taxon>Bacteroidota</taxon>
        <taxon>Sphingobacteriia</taxon>
        <taxon>Sphingobacteriales</taxon>
        <taxon>Sphingobacteriaceae</taxon>
        <taxon>Pedobacter</taxon>
    </lineage>
</organism>
<keyword evidence="2" id="KW-1185">Reference proteome</keyword>
<protein>
    <recommendedName>
        <fullName evidence="3">CHAP domain-containing protein</fullName>
    </recommendedName>
</protein>
<dbReference type="Proteomes" id="UP000295499">
    <property type="component" value="Unassembled WGS sequence"/>
</dbReference>
<accession>A0A4R6IQE5</accession>
<reference evidence="1 2" key="1">
    <citation type="submission" date="2019-03" db="EMBL/GenBank/DDBJ databases">
        <title>Genomic Encyclopedia of Archaeal and Bacterial Type Strains, Phase II (KMG-II): from individual species to whole genera.</title>
        <authorList>
            <person name="Goeker M."/>
        </authorList>
    </citation>
    <scope>NUCLEOTIDE SEQUENCE [LARGE SCALE GENOMIC DNA]</scope>
    <source>
        <strain evidence="1 2">DSM 19034</strain>
    </source>
</reference>
<dbReference type="InterPro" id="IPR038765">
    <property type="entry name" value="Papain-like_cys_pep_sf"/>
</dbReference>
<comment type="caution">
    <text evidence="1">The sequence shown here is derived from an EMBL/GenBank/DDBJ whole genome shotgun (WGS) entry which is preliminary data.</text>
</comment>
<name>A0A4R6IQE5_9SPHI</name>
<proteinExistence type="predicted"/>
<dbReference type="AlphaFoldDB" id="A0A4R6IQE5"/>
<dbReference type="OrthoDB" id="9813532at2"/>
<evidence type="ECO:0000313" key="2">
    <source>
        <dbReference type="Proteomes" id="UP000295499"/>
    </source>
</evidence>
<sequence length="185" mass="20539">MATAKLFLGILCLAAIGRGNVPHRHLLTSTADQIISVAESQLGVREATGNNDGKQVEAYLQYVGFKKGAAWCAAFVSWVFNEAGYNQPKTAWSPYLFPTRLRVKEVVPGLVLGIYFPELKRIAHCGIVTGIRSDWVSSIEGNTNLAGSRAGDGVYRRLRHIKTISRFAEWRISKVRKEVNHVKIQ</sequence>
<dbReference type="Gene3D" id="3.90.1720.10">
    <property type="entry name" value="endopeptidase domain like (from Nostoc punctiforme)"/>
    <property type="match status" value="1"/>
</dbReference>
<evidence type="ECO:0008006" key="3">
    <source>
        <dbReference type="Google" id="ProtNLM"/>
    </source>
</evidence>
<gene>
    <name evidence="1" type="ORF">CLV32_0802</name>
</gene>
<dbReference type="SUPFAM" id="SSF54001">
    <property type="entry name" value="Cysteine proteinases"/>
    <property type="match status" value="1"/>
</dbReference>
<dbReference type="RefSeq" id="WP_133552566.1">
    <property type="nucleotide sequence ID" value="NZ_SNWM01000001.1"/>
</dbReference>